<organism evidence="1 2">
    <name type="scientific">Porites evermanni</name>
    <dbReference type="NCBI Taxonomy" id="104178"/>
    <lineage>
        <taxon>Eukaryota</taxon>
        <taxon>Metazoa</taxon>
        <taxon>Cnidaria</taxon>
        <taxon>Anthozoa</taxon>
        <taxon>Hexacorallia</taxon>
        <taxon>Scleractinia</taxon>
        <taxon>Fungiina</taxon>
        <taxon>Poritidae</taxon>
        <taxon>Porites</taxon>
    </lineage>
</organism>
<evidence type="ECO:0008006" key="3">
    <source>
        <dbReference type="Google" id="ProtNLM"/>
    </source>
</evidence>
<sequence length="84" mass="10146">FFSSECVCAVFWYFHERICLRCFMLFFSTNVFALSMVLSRANVFSLCLRCLWYLHERICLRCLCYFSRANVFTLFMVLSRANMF</sequence>
<name>A0ABN8QDP4_9CNID</name>
<feature type="non-terminal residue" evidence="1">
    <location>
        <position position="84"/>
    </location>
</feature>
<accession>A0ABN8QDP4</accession>
<evidence type="ECO:0000313" key="2">
    <source>
        <dbReference type="Proteomes" id="UP001159427"/>
    </source>
</evidence>
<proteinExistence type="predicted"/>
<keyword evidence="2" id="KW-1185">Reference proteome</keyword>
<reference evidence="1 2" key="1">
    <citation type="submission" date="2022-05" db="EMBL/GenBank/DDBJ databases">
        <authorList>
            <consortium name="Genoscope - CEA"/>
            <person name="William W."/>
        </authorList>
    </citation>
    <scope>NUCLEOTIDE SEQUENCE [LARGE SCALE GENOMIC DNA]</scope>
</reference>
<gene>
    <name evidence="1" type="ORF">PEVE_00004133</name>
</gene>
<evidence type="ECO:0000313" key="1">
    <source>
        <dbReference type="EMBL" id="CAH3162016.1"/>
    </source>
</evidence>
<comment type="caution">
    <text evidence="1">The sequence shown here is derived from an EMBL/GenBank/DDBJ whole genome shotgun (WGS) entry which is preliminary data.</text>
</comment>
<dbReference type="EMBL" id="CALNXI010001253">
    <property type="protein sequence ID" value="CAH3162016.1"/>
    <property type="molecule type" value="Genomic_DNA"/>
</dbReference>
<feature type="non-terminal residue" evidence="1">
    <location>
        <position position="1"/>
    </location>
</feature>
<dbReference type="Proteomes" id="UP001159427">
    <property type="component" value="Unassembled WGS sequence"/>
</dbReference>
<protein>
    <recommendedName>
        <fullName evidence="3">Secreted protein</fullName>
    </recommendedName>
</protein>